<dbReference type="PROSITE" id="PS00079">
    <property type="entry name" value="MULTICOPPER_OXIDASE1"/>
    <property type="match status" value="1"/>
</dbReference>
<evidence type="ECO:0000313" key="13">
    <source>
        <dbReference type="Proteomes" id="UP001144323"/>
    </source>
</evidence>
<evidence type="ECO:0000256" key="5">
    <source>
        <dbReference type="ARBA" id="ARBA00041027"/>
    </source>
</evidence>
<dbReference type="PROSITE" id="PS51318">
    <property type="entry name" value="TAT"/>
    <property type="match status" value="1"/>
</dbReference>
<evidence type="ECO:0000256" key="7">
    <source>
        <dbReference type="ARBA" id="ARBA00043090"/>
    </source>
</evidence>
<dbReference type="Gene3D" id="2.60.40.420">
    <property type="entry name" value="Cupredoxins - blue copper proteins"/>
    <property type="match status" value="3"/>
</dbReference>
<dbReference type="InterPro" id="IPR008972">
    <property type="entry name" value="Cupredoxin"/>
</dbReference>
<keyword evidence="9" id="KW-0732">Signal</keyword>
<dbReference type="Pfam" id="PF07732">
    <property type="entry name" value="Cu-oxidase_3"/>
    <property type="match status" value="1"/>
</dbReference>
<protein>
    <recommendedName>
        <fullName evidence="5">Multicopper oxidase CueO</fullName>
        <ecNumber evidence="4">1.16.3.4</ecNumber>
    </recommendedName>
    <alternativeName>
        <fullName evidence="6">Copper efflux oxidase</fullName>
    </alternativeName>
    <alternativeName>
        <fullName evidence="7">Cuprous oxidase</fullName>
    </alternativeName>
</protein>
<feature type="domain" description="Plastocyanin-like" evidence="11">
    <location>
        <begin position="75"/>
        <end position="182"/>
    </location>
</feature>
<dbReference type="InterPro" id="IPR002355">
    <property type="entry name" value="Cu_oxidase_Cu_BS"/>
</dbReference>
<dbReference type="CDD" id="cd13879">
    <property type="entry name" value="CuRO_2_McoP_like"/>
    <property type="match status" value="1"/>
</dbReference>
<comment type="subunit">
    <text evidence="1">Monomer.</text>
</comment>
<dbReference type="CDD" id="cd13852">
    <property type="entry name" value="CuRO_1_McoP_like"/>
    <property type="match status" value="1"/>
</dbReference>
<dbReference type="InterPro" id="IPR011707">
    <property type="entry name" value="Cu-oxidase-like_N"/>
</dbReference>
<evidence type="ECO:0000256" key="1">
    <source>
        <dbReference type="ARBA" id="ARBA00011245"/>
    </source>
</evidence>
<gene>
    <name evidence="12" type="ORF">LMG27198_09000</name>
</gene>
<dbReference type="InterPro" id="IPR011706">
    <property type="entry name" value="Cu-oxidase_C"/>
</dbReference>
<dbReference type="PANTHER" id="PTHR48267">
    <property type="entry name" value="CUPREDOXIN SUPERFAMILY PROTEIN"/>
    <property type="match status" value="1"/>
</dbReference>
<keyword evidence="2" id="KW-0479">Metal-binding</keyword>
<dbReference type="InterPro" id="IPR033138">
    <property type="entry name" value="Cu_oxidase_CS"/>
</dbReference>
<dbReference type="Pfam" id="PF07731">
    <property type="entry name" value="Cu-oxidase_2"/>
    <property type="match status" value="1"/>
</dbReference>
<evidence type="ECO:0000259" key="11">
    <source>
        <dbReference type="Pfam" id="PF07732"/>
    </source>
</evidence>
<evidence type="ECO:0000256" key="8">
    <source>
        <dbReference type="ARBA" id="ARBA00048092"/>
    </source>
</evidence>
<evidence type="ECO:0000313" key="12">
    <source>
        <dbReference type="EMBL" id="GLI91908.1"/>
    </source>
</evidence>
<reference evidence="12" key="1">
    <citation type="journal article" date="2023" name="Int. J. Syst. Evol. Microbiol.">
        <title>Methylocystis iwaonis sp. nov., a type II methane-oxidizing bacterium from surface soil of a rice paddy field in Japan, and emended description of the genus Methylocystis (ex Whittenbury et al. 1970) Bowman et al. 1993.</title>
        <authorList>
            <person name="Kaise H."/>
            <person name="Sawadogo J.B."/>
            <person name="Alam M.S."/>
            <person name="Ueno C."/>
            <person name="Dianou D."/>
            <person name="Shinjo R."/>
            <person name="Asakawa S."/>
        </authorList>
    </citation>
    <scope>NUCLEOTIDE SEQUENCE</scope>
    <source>
        <strain evidence="12">LMG27198</strain>
    </source>
</reference>
<evidence type="ECO:0000256" key="3">
    <source>
        <dbReference type="ARBA" id="ARBA00023002"/>
    </source>
</evidence>
<keyword evidence="13" id="KW-1185">Reference proteome</keyword>
<dbReference type="PROSITE" id="PS00080">
    <property type="entry name" value="MULTICOPPER_OXIDASE2"/>
    <property type="match status" value="1"/>
</dbReference>
<dbReference type="EC" id="1.16.3.4" evidence="4"/>
<name>A0A9W6GS36_9HYPH</name>
<feature type="domain" description="Plastocyanin-like" evidence="10">
    <location>
        <begin position="451"/>
        <end position="537"/>
    </location>
</feature>
<proteinExistence type="predicted"/>
<accession>A0A9W6GS36</accession>
<dbReference type="SUPFAM" id="SSF49503">
    <property type="entry name" value="Cupredoxins"/>
    <property type="match status" value="3"/>
</dbReference>
<dbReference type="Proteomes" id="UP001144323">
    <property type="component" value="Unassembled WGS sequence"/>
</dbReference>
<dbReference type="AlphaFoldDB" id="A0A9W6GS36"/>
<evidence type="ECO:0000256" key="9">
    <source>
        <dbReference type="SAM" id="SignalP"/>
    </source>
</evidence>
<dbReference type="RefSeq" id="WP_281800801.1">
    <property type="nucleotide sequence ID" value="NZ_BSEC01000001.1"/>
</dbReference>
<evidence type="ECO:0000259" key="10">
    <source>
        <dbReference type="Pfam" id="PF07731"/>
    </source>
</evidence>
<comment type="catalytic activity">
    <reaction evidence="8">
        <text>4 Cu(+) + O2 + 4 H(+) = 4 Cu(2+) + 2 H2O</text>
        <dbReference type="Rhea" id="RHEA:30083"/>
        <dbReference type="ChEBI" id="CHEBI:15377"/>
        <dbReference type="ChEBI" id="CHEBI:15378"/>
        <dbReference type="ChEBI" id="CHEBI:15379"/>
        <dbReference type="ChEBI" id="CHEBI:29036"/>
        <dbReference type="ChEBI" id="CHEBI:49552"/>
        <dbReference type="EC" id="1.16.3.4"/>
    </reaction>
    <physiologicalReaction direction="left-to-right" evidence="8">
        <dbReference type="Rhea" id="RHEA:30084"/>
    </physiologicalReaction>
</comment>
<dbReference type="EMBL" id="BSEC01000001">
    <property type="protein sequence ID" value="GLI91908.1"/>
    <property type="molecule type" value="Genomic_DNA"/>
</dbReference>
<evidence type="ECO:0000256" key="2">
    <source>
        <dbReference type="ARBA" id="ARBA00022723"/>
    </source>
</evidence>
<organism evidence="12 13">
    <name type="scientific">Methylocystis echinoides</name>
    <dbReference type="NCBI Taxonomy" id="29468"/>
    <lineage>
        <taxon>Bacteria</taxon>
        <taxon>Pseudomonadati</taxon>
        <taxon>Pseudomonadota</taxon>
        <taxon>Alphaproteobacteria</taxon>
        <taxon>Hyphomicrobiales</taxon>
        <taxon>Methylocystaceae</taxon>
        <taxon>Methylocystis</taxon>
    </lineage>
</organism>
<comment type="caution">
    <text evidence="12">The sequence shown here is derived from an EMBL/GenBank/DDBJ whole genome shotgun (WGS) entry which is preliminary data.</text>
</comment>
<dbReference type="PANTHER" id="PTHR48267:SF1">
    <property type="entry name" value="BILIRUBIN OXIDASE"/>
    <property type="match status" value="1"/>
</dbReference>
<keyword evidence="3" id="KW-0560">Oxidoreductase</keyword>
<feature type="chain" id="PRO_5040978149" description="Multicopper oxidase CueO" evidence="9">
    <location>
        <begin position="21"/>
        <end position="538"/>
    </location>
</feature>
<dbReference type="InterPro" id="IPR045087">
    <property type="entry name" value="Cu-oxidase_fam"/>
</dbReference>
<dbReference type="InterPro" id="IPR006311">
    <property type="entry name" value="TAT_signal"/>
</dbReference>
<sequence>MRNKFALTRRGFLMSAAALAASSDAFGVGMQPHAPRMASETFNPDVDLELVCKRDLVPVLPGKPTQVWRYSGNLLKGPEQTLTAPPDSYLGPLLRLTKGQKVRIRLRNELPEQTITHWHGLHVPMDADGHPMAAIESGQTYVYEFEVKNRASFNFYHPHTHEATATQVYHGLAGGILIEDEEERALGLPSGAYEIPLVIQDRSFDDANQLAYWGGMHRNMFGFYGERILVNGRPNYTIDVDSRTYRLRLLNGSNARIYKLMWDDGTPLTVIGVDGGLLEKPEKRPYVMFAPAERIDLWVDFSGRPVGSKLVMRSGEFSGLVPPMAQRMMGGGLFVGDDYPLFAATVTRAVSDSPKLPEKLATIRHSRREELANPDRPRPIALTMGHMQLALNGRTYESDNVMDIERIPVGTTQLFEIYHDHGGGMGGMGMGGMGMGGGMMGGMGGMGMMGMMDMAHPVHLHGEPFEVLSRVYEGRDADAYATVRDGLIDSGLKDTVLVGPGEVIRIAKPFNDYKGRFMYHCHNLEHEDMGMMREFSVE</sequence>
<evidence type="ECO:0000256" key="6">
    <source>
        <dbReference type="ARBA" id="ARBA00042896"/>
    </source>
</evidence>
<feature type="signal peptide" evidence="9">
    <location>
        <begin position="1"/>
        <end position="20"/>
    </location>
</feature>
<dbReference type="GO" id="GO:0005507">
    <property type="term" value="F:copper ion binding"/>
    <property type="evidence" value="ECO:0007669"/>
    <property type="project" value="InterPro"/>
</dbReference>
<dbReference type="GO" id="GO:0016491">
    <property type="term" value="F:oxidoreductase activity"/>
    <property type="evidence" value="ECO:0007669"/>
    <property type="project" value="UniProtKB-KW"/>
</dbReference>
<evidence type="ECO:0000256" key="4">
    <source>
        <dbReference type="ARBA" id="ARBA00038978"/>
    </source>
</evidence>